<evidence type="ECO:0000256" key="13">
    <source>
        <dbReference type="ARBA" id="ARBA00023935"/>
    </source>
</evidence>
<evidence type="ECO:0000256" key="3">
    <source>
        <dbReference type="ARBA" id="ARBA00005189"/>
    </source>
</evidence>
<feature type="binding site" evidence="17">
    <location>
        <position position="67"/>
    </location>
    <ligand>
        <name>Mg(2+)</name>
        <dbReference type="ChEBI" id="CHEBI:18420"/>
        <label>1</label>
    </ligand>
</feature>
<comment type="catalytic activity">
    <reaction evidence="13 17">
        <text>1,2-di-(9Z-octadecenoyl)-sn-glycero-3-cytidine-5'-diphosphate + 1D-myo-inositol 3-phosphate = 1,2-di-(9Z-octadecenoyl)-sn-glycero-3-phospho-(1D-myo-inositol-3-phosphate) + CMP + H(+)</text>
        <dbReference type="Rhea" id="RHEA:61216"/>
        <dbReference type="ChEBI" id="CHEBI:15378"/>
        <dbReference type="ChEBI" id="CHEBI:58401"/>
        <dbReference type="ChEBI" id="CHEBI:60377"/>
        <dbReference type="ChEBI" id="CHEBI:85356"/>
        <dbReference type="ChEBI" id="CHEBI:144472"/>
    </reaction>
</comment>
<evidence type="ECO:0000256" key="12">
    <source>
        <dbReference type="ARBA" id="ARBA00023136"/>
    </source>
</evidence>
<evidence type="ECO:0000256" key="15">
    <source>
        <dbReference type="ARBA" id="ARBA00033137"/>
    </source>
</evidence>
<dbReference type="EC" id="2.7.8.-" evidence="17"/>
<keyword evidence="10 17" id="KW-0460">Magnesium</keyword>
<feature type="binding site" evidence="17">
    <location>
        <position position="88"/>
    </location>
    <ligand>
        <name>Mg(2+)</name>
        <dbReference type="ChEBI" id="CHEBI:18420"/>
        <label>1</label>
    </ligand>
</feature>
<feature type="binding site" evidence="17">
    <location>
        <position position="70"/>
    </location>
    <ligand>
        <name>Mg(2+)</name>
        <dbReference type="ChEBI" id="CHEBI:18420"/>
        <label>1</label>
    </ligand>
</feature>
<proteinExistence type="inferred from homology"/>
<dbReference type="InterPro" id="IPR000462">
    <property type="entry name" value="CDP-OH_P_trans"/>
</dbReference>
<dbReference type="InterPro" id="IPR043130">
    <property type="entry name" value="CDP-OH_PTrfase_TM_dom"/>
</dbReference>
<dbReference type="NCBIfam" id="NF045883">
    <property type="entry name" value="PIPSynth"/>
    <property type="match status" value="1"/>
</dbReference>
<evidence type="ECO:0000256" key="1">
    <source>
        <dbReference type="ARBA" id="ARBA00004651"/>
    </source>
</evidence>
<accession>A0A2W5ICT8</accession>
<keyword evidence="17" id="KW-0594">Phospholipid biosynthesis</keyword>
<feature type="active site" description="Proton acceptor" evidence="17">
    <location>
        <position position="92"/>
    </location>
</feature>
<feature type="binding site" evidence="17">
    <location>
        <position position="81"/>
    </location>
    <ligand>
        <name>a CDP-1,2-diacyl-sn-glycerol</name>
        <dbReference type="ChEBI" id="CHEBI:58332"/>
    </ligand>
</feature>
<feature type="binding site" evidence="17">
    <location>
        <position position="75"/>
    </location>
    <ligand>
        <name>a CDP-1,2-diacyl-sn-glycerol</name>
        <dbReference type="ChEBI" id="CHEBI:58332"/>
    </ligand>
</feature>
<evidence type="ECO:0000256" key="7">
    <source>
        <dbReference type="ARBA" id="ARBA00022679"/>
    </source>
</evidence>
<comment type="similarity">
    <text evidence="4 17 18">Belongs to the CDP-alcohol phosphatidyltransferase class-I family.</text>
</comment>
<keyword evidence="17" id="KW-0444">Lipid biosynthesis</keyword>
<sequence length="218" mass="23600">MIGKYLRPGISKIINPIARGLLKIGVTPNMVTVFGTVLNITLAIVFIAATNHIIIGSLLLGLTVFVDLVDGAMARQIGHGTPYGAILDATLDRVADGAVFGSILWWAMENRAGDTWLLITTLVTLVFSEVISYAKARAEASGIPVSVGLIERPERLIISLVCLCLTGIGIHYNVRWLSYCIDAAMWVLAIGSIFTVIQRLYVASKAPNAREDFTEQDN</sequence>
<dbReference type="InterPro" id="IPR044268">
    <property type="entry name" value="PIP_synthase_PgsA1"/>
</dbReference>
<comment type="catalytic activity">
    <reaction evidence="16 17">
        <text>a CDP-1,2-diacyl-sn-glycerol + 1D-myo-inositol 3-phosphate = a 1,2-diacyl-sn-glycero-3-phospho-(1D-myo-inositol-3-phosphate) + CMP + H(+)</text>
        <dbReference type="Rhea" id="RHEA:60504"/>
        <dbReference type="ChEBI" id="CHEBI:15378"/>
        <dbReference type="ChEBI" id="CHEBI:58088"/>
        <dbReference type="ChEBI" id="CHEBI:58332"/>
        <dbReference type="ChEBI" id="CHEBI:58401"/>
        <dbReference type="ChEBI" id="CHEBI:60377"/>
    </reaction>
</comment>
<keyword evidence="11 17" id="KW-1133">Transmembrane helix</keyword>
<comment type="function">
    <text evidence="17">Catalyzes the conjugation of the 1'-hydroxyl group of D-myo-inositol-3-phosphate (also named L-myo-inositol-1-phosphate) with a lipid tail of cytidine diphosphate diacylglycerol (CDP-DAG), forming phosphatidylinositol phosphate (PIP) and CMP. PIP is a precursor of phosphatidylinositol (PI) which is an essential lipid required for cell wall formation.</text>
</comment>
<dbReference type="GO" id="GO:0000287">
    <property type="term" value="F:magnesium ion binding"/>
    <property type="evidence" value="ECO:0007669"/>
    <property type="project" value="UniProtKB-UniRule"/>
</dbReference>
<keyword evidence="6 17" id="KW-1003">Cell membrane</keyword>
<keyword evidence="8 17" id="KW-0812">Transmembrane</keyword>
<keyword evidence="17" id="KW-0443">Lipid metabolism</keyword>
<feature type="transmembrane region" description="Helical" evidence="17">
    <location>
        <begin position="21"/>
        <end position="47"/>
    </location>
</feature>
<keyword evidence="7 17" id="KW-0808">Transferase</keyword>
<evidence type="ECO:0000256" key="11">
    <source>
        <dbReference type="ARBA" id="ARBA00022989"/>
    </source>
</evidence>
<reference evidence="19 20" key="1">
    <citation type="submission" date="2017-08" db="EMBL/GenBank/DDBJ databases">
        <title>Infants hospitalized years apart are colonized by the same room-sourced microbial strains.</title>
        <authorList>
            <person name="Brooks B."/>
            <person name="Olm M.R."/>
            <person name="Firek B.A."/>
            <person name="Baker R."/>
            <person name="Thomas B.C."/>
            <person name="Morowitz M.J."/>
            <person name="Banfield J.F."/>
        </authorList>
    </citation>
    <scope>NUCLEOTIDE SEQUENCE [LARGE SCALE GENOMIC DNA]</scope>
    <source>
        <strain evidence="19">S2_006_000_R1_57</strain>
    </source>
</reference>
<evidence type="ECO:0000256" key="4">
    <source>
        <dbReference type="ARBA" id="ARBA00010441"/>
    </source>
</evidence>
<evidence type="ECO:0000256" key="17">
    <source>
        <dbReference type="HAMAP-Rule" id="MF_02241"/>
    </source>
</evidence>
<gene>
    <name evidence="19" type="ORF">DI579_01685</name>
</gene>
<dbReference type="RefSeq" id="WP_290595317.1">
    <property type="nucleotide sequence ID" value="NZ_CAKZIO010000003.1"/>
</dbReference>
<evidence type="ECO:0000313" key="20">
    <source>
        <dbReference type="Proteomes" id="UP000248606"/>
    </source>
</evidence>
<feature type="transmembrane region" description="Helical" evidence="17">
    <location>
        <begin position="155"/>
        <end position="172"/>
    </location>
</feature>
<evidence type="ECO:0000256" key="6">
    <source>
        <dbReference type="ARBA" id="ARBA00022475"/>
    </source>
</evidence>
<feature type="binding site" evidence="17">
    <location>
        <begin position="29"/>
        <end position="32"/>
    </location>
    <ligand>
        <name>a CDP-1,2-diacyl-sn-glycerol</name>
        <dbReference type="ChEBI" id="CHEBI:58332"/>
    </ligand>
</feature>
<evidence type="ECO:0000256" key="10">
    <source>
        <dbReference type="ARBA" id="ARBA00022842"/>
    </source>
</evidence>
<comment type="cofactor">
    <cofactor evidence="17">
        <name>Mg(2+)</name>
        <dbReference type="ChEBI" id="CHEBI:18420"/>
    </cofactor>
    <text evidence="17">Contains a di-nuclear catalytic Mg(2+) center.</text>
</comment>
<dbReference type="Pfam" id="PF01066">
    <property type="entry name" value="CDP-OH_P_transf"/>
    <property type="match status" value="1"/>
</dbReference>
<comment type="pathway">
    <text evidence="3">Lipid metabolism.</text>
</comment>
<comment type="caution">
    <text evidence="17">Lacks conserved residue(s) required for the propagation of feature annotation.</text>
</comment>
<comment type="pathway">
    <text evidence="2 17">Phospholipid metabolism; phosphatidylinositol phosphate biosynthesis.</text>
</comment>
<feature type="binding site" evidence="17">
    <location>
        <position position="92"/>
    </location>
    <ligand>
        <name>Mg(2+)</name>
        <dbReference type="ChEBI" id="CHEBI:18420"/>
        <label>2</label>
    </ligand>
</feature>
<evidence type="ECO:0000313" key="19">
    <source>
        <dbReference type="EMBL" id="PZP89891.1"/>
    </source>
</evidence>
<comment type="caution">
    <text evidence="19">The sequence shown here is derived from an EMBL/GenBank/DDBJ whole genome shotgun (WGS) entry which is preliminary data.</text>
</comment>
<name>A0A2W5ICT8_9ACTN</name>
<evidence type="ECO:0000256" key="14">
    <source>
        <dbReference type="ARBA" id="ARBA00024082"/>
    </source>
</evidence>
<comment type="subunit">
    <text evidence="5 17">Homodimer.</text>
</comment>
<dbReference type="Proteomes" id="UP000248606">
    <property type="component" value="Unassembled WGS sequence"/>
</dbReference>
<feature type="binding site" evidence="17">
    <location>
        <position position="71"/>
    </location>
    <ligand>
        <name>a CDP-1,2-diacyl-sn-glycerol</name>
        <dbReference type="ChEBI" id="CHEBI:58332"/>
    </ligand>
</feature>
<evidence type="ECO:0000256" key="2">
    <source>
        <dbReference type="ARBA" id="ARBA00004805"/>
    </source>
</evidence>
<feature type="transmembrane region" description="Helical" evidence="17">
    <location>
        <begin position="184"/>
        <end position="202"/>
    </location>
</feature>
<keyword evidence="9 17" id="KW-0479">Metal-binding</keyword>
<comment type="subcellular location">
    <subcellularLocation>
        <location evidence="1 17">Cell membrane</location>
        <topology evidence="1 17">Multi-pass membrane protein</topology>
    </subcellularLocation>
</comment>
<protein>
    <recommendedName>
        <fullName evidence="14 17">Phosphatidylinositol phosphate synthase</fullName>
        <shortName evidence="17">PIP synthase</shortName>
        <ecNumber evidence="17">2.7.8.-</ecNumber>
    </recommendedName>
    <alternativeName>
        <fullName evidence="15 17">CDP-diacylglycerol--D-myo-inositol-3-phosphate 3-phosphatidyltransferase</fullName>
    </alternativeName>
</protein>
<evidence type="ECO:0000256" key="18">
    <source>
        <dbReference type="RuleBase" id="RU003750"/>
    </source>
</evidence>
<dbReference type="UniPathway" id="UPA00220"/>
<dbReference type="HAMAP" id="MF_02241">
    <property type="entry name" value="PIP_synthase"/>
    <property type="match status" value="1"/>
</dbReference>
<keyword evidence="17" id="KW-1208">Phospholipid metabolism</keyword>
<evidence type="ECO:0000256" key="5">
    <source>
        <dbReference type="ARBA" id="ARBA00011738"/>
    </source>
</evidence>
<evidence type="ECO:0000256" key="8">
    <source>
        <dbReference type="ARBA" id="ARBA00022692"/>
    </source>
</evidence>
<evidence type="ECO:0000256" key="9">
    <source>
        <dbReference type="ARBA" id="ARBA00022723"/>
    </source>
</evidence>
<dbReference type="Gene3D" id="1.20.120.1760">
    <property type="match status" value="1"/>
</dbReference>
<feature type="transmembrane region" description="Helical" evidence="17">
    <location>
        <begin position="114"/>
        <end position="134"/>
    </location>
</feature>
<dbReference type="GO" id="GO:0008654">
    <property type="term" value="P:phospholipid biosynthetic process"/>
    <property type="evidence" value="ECO:0007669"/>
    <property type="project" value="UniProtKB-UniRule"/>
</dbReference>
<dbReference type="GO" id="GO:0005886">
    <property type="term" value="C:plasma membrane"/>
    <property type="evidence" value="ECO:0007669"/>
    <property type="project" value="UniProtKB-SubCell"/>
</dbReference>
<dbReference type="PROSITE" id="PS00379">
    <property type="entry name" value="CDP_ALCOHOL_P_TRANSF"/>
    <property type="match status" value="1"/>
</dbReference>
<dbReference type="GO" id="GO:0016780">
    <property type="term" value="F:phosphotransferase activity, for other substituted phosphate groups"/>
    <property type="evidence" value="ECO:0007669"/>
    <property type="project" value="UniProtKB-UniRule"/>
</dbReference>
<feature type="binding site" evidence="17">
    <location>
        <position position="67"/>
    </location>
    <ligand>
        <name>Mg(2+)</name>
        <dbReference type="ChEBI" id="CHEBI:18420"/>
        <label>2</label>
    </ligand>
</feature>
<evidence type="ECO:0000256" key="16">
    <source>
        <dbReference type="ARBA" id="ARBA00048865"/>
    </source>
</evidence>
<dbReference type="EMBL" id="QFOZ01000001">
    <property type="protein sequence ID" value="PZP89891.1"/>
    <property type="molecule type" value="Genomic_DNA"/>
</dbReference>
<feature type="binding site" evidence="17">
    <location>
        <position position="88"/>
    </location>
    <ligand>
        <name>Mg(2+)</name>
        <dbReference type="ChEBI" id="CHEBI:18420"/>
        <label>2</label>
    </ligand>
</feature>
<organism evidence="19 20">
    <name type="scientific">Lawsonella clevelandensis</name>
    <dbReference type="NCBI Taxonomy" id="1528099"/>
    <lineage>
        <taxon>Bacteria</taxon>
        <taxon>Bacillati</taxon>
        <taxon>Actinomycetota</taxon>
        <taxon>Actinomycetes</taxon>
        <taxon>Mycobacteriales</taxon>
        <taxon>Lawsonellaceae</taxon>
        <taxon>Lawsonella</taxon>
    </lineage>
</organism>
<dbReference type="InterPro" id="IPR048254">
    <property type="entry name" value="CDP_ALCOHOL_P_TRANSF_CS"/>
</dbReference>
<keyword evidence="12 17" id="KW-0472">Membrane</keyword>
<dbReference type="AlphaFoldDB" id="A0A2W5ICT8"/>